<dbReference type="RefSeq" id="WP_116464303.1">
    <property type="nucleotide sequence ID" value="NZ_CP118598.1"/>
</dbReference>
<dbReference type="AlphaFoldDB" id="A0ABD7WN68"/>
<dbReference type="Proteomes" id="UP001221506">
    <property type="component" value="Chromosome"/>
</dbReference>
<dbReference type="EMBL" id="CP118598">
    <property type="protein sequence ID" value="WDY41225.1"/>
    <property type="molecule type" value="Genomic_DNA"/>
</dbReference>
<reference evidence="1 2" key="1">
    <citation type="submission" date="2023-02" db="EMBL/GenBank/DDBJ databases">
        <authorList>
            <person name="Pan L."/>
        </authorList>
    </citation>
    <scope>NUCLEOTIDE SEQUENCE [LARGE SCALE GENOMIC DNA]</scope>
    <source>
        <strain evidence="1 2">F2</strain>
    </source>
</reference>
<name>A0ABD7WN68_BIFLL</name>
<gene>
    <name evidence="1" type="ORF">PWA56_05260</name>
</gene>
<proteinExistence type="predicted"/>
<organism evidence="1 2">
    <name type="scientific">Bifidobacterium longum subsp. longum</name>
    <dbReference type="NCBI Taxonomy" id="1679"/>
    <lineage>
        <taxon>Bacteria</taxon>
        <taxon>Bacillati</taxon>
        <taxon>Actinomycetota</taxon>
        <taxon>Actinomycetes</taxon>
        <taxon>Bifidobacteriales</taxon>
        <taxon>Bifidobacteriaceae</taxon>
        <taxon>Bifidobacterium</taxon>
    </lineage>
</organism>
<accession>A0ABD7WN68</accession>
<evidence type="ECO:0000313" key="1">
    <source>
        <dbReference type="EMBL" id="WDY41225.1"/>
    </source>
</evidence>
<sequence>MRDDIRDAISLLNSHGIPAMRSKDPGYLVFEVGESVFRALLPADPTRAAGLLINAVGDRGKILDDYRKAIQGLGRFESLPADDVAWDDLFSNGDPVETGAVIFQSQGAEDHPISLDLLIMSDGTWQPDGFDSDREGTAADVRGYLSQWTGDNR</sequence>
<protein>
    <submittedName>
        <fullName evidence="1">Uncharacterized protein</fullName>
    </submittedName>
</protein>
<evidence type="ECO:0000313" key="2">
    <source>
        <dbReference type="Proteomes" id="UP001221506"/>
    </source>
</evidence>